<dbReference type="InterPro" id="IPR011545">
    <property type="entry name" value="DEAD/DEAH_box_helicase_dom"/>
</dbReference>
<dbReference type="Pfam" id="PF00270">
    <property type="entry name" value="DEAD"/>
    <property type="match status" value="1"/>
</dbReference>
<evidence type="ECO:0000256" key="2">
    <source>
        <dbReference type="ARBA" id="ARBA00022741"/>
    </source>
</evidence>
<evidence type="ECO:0000256" key="6">
    <source>
        <dbReference type="SAM" id="MobiDB-lite"/>
    </source>
</evidence>
<dbReference type="InterPro" id="IPR001650">
    <property type="entry name" value="Helicase_C-like"/>
</dbReference>
<feature type="region of interest" description="Disordered" evidence="6">
    <location>
        <begin position="58"/>
        <end position="112"/>
    </location>
</feature>
<dbReference type="GO" id="GO:0003723">
    <property type="term" value="F:RNA binding"/>
    <property type="evidence" value="ECO:0007669"/>
    <property type="project" value="TreeGrafter"/>
</dbReference>
<feature type="domain" description="Helicase C-terminal" evidence="8">
    <location>
        <begin position="659"/>
        <end position="834"/>
    </location>
</feature>
<gene>
    <name evidence="9" type="ORF">K493DRAFT_311561</name>
</gene>
<keyword evidence="4" id="KW-0347">Helicase</keyword>
<feature type="domain" description="Helicase ATP-binding" evidence="7">
    <location>
        <begin position="419"/>
        <end position="594"/>
    </location>
</feature>
<keyword evidence="2" id="KW-0547">Nucleotide-binding</keyword>
<protein>
    <submittedName>
        <fullName evidence="9">p-loop containing nucleoside triphosphate hydrolase protein</fullName>
    </submittedName>
</protein>
<dbReference type="InterPro" id="IPR007502">
    <property type="entry name" value="Helicase-assoc_dom"/>
</dbReference>
<dbReference type="InParanoid" id="A0A1Y1Z0Y3"/>
<dbReference type="InterPro" id="IPR027417">
    <property type="entry name" value="P-loop_NTPase"/>
</dbReference>
<dbReference type="PROSITE" id="PS51192">
    <property type="entry name" value="HELICASE_ATP_BIND_1"/>
    <property type="match status" value="1"/>
</dbReference>
<evidence type="ECO:0000259" key="8">
    <source>
        <dbReference type="PROSITE" id="PS51194"/>
    </source>
</evidence>
<dbReference type="GO" id="GO:0004386">
    <property type="term" value="F:helicase activity"/>
    <property type="evidence" value="ECO:0007669"/>
    <property type="project" value="UniProtKB-KW"/>
</dbReference>
<feature type="compositionally biased region" description="Polar residues" evidence="6">
    <location>
        <begin position="1193"/>
        <end position="1202"/>
    </location>
</feature>
<evidence type="ECO:0000313" key="10">
    <source>
        <dbReference type="Proteomes" id="UP000193498"/>
    </source>
</evidence>
<accession>A0A1Y1Z0Y3</accession>
<dbReference type="InterPro" id="IPR011709">
    <property type="entry name" value="DEAD-box_helicase_OB_fold"/>
</dbReference>
<dbReference type="InterPro" id="IPR014001">
    <property type="entry name" value="Helicase_ATP-bd"/>
</dbReference>
<evidence type="ECO:0000313" key="9">
    <source>
        <dbReference type="EMBL" id="ORY03879.1"/>
    </source>
</evidence>
<dbReference type="CDD" id="cd17917">
    <property type="entry name" value="DEXHc_RHA-like"/>
    <property type="match status" value="1"/>
</dbReference>
<dbReference type="InterPro" id="IPR048333">
    <property type="entry name" value="HA2_WH"/>
</dbReference>
<evidence type="ECO:0000256" key="1">
    <source>
        <dbReference type="ARBA" id="ARBA00008792"/>
    </source>
</evidence>
<keyword evidence="5" id="KW-0067">ATP-binding</keyword>
<dbReference type="Gene3D" id="3.40.50.300">
    <property type="entry name" value="P-loop containing nucleotide triphosphate hydrolases"/>
    <property type="match status" value="2"/>
</dbReference>
<comment type="caution">
    <text evidence="9">The sequence shown here is derived from an EMBL/GenBank/DDBJ whole genome shotgun (WGS) entry which is preliminary data.</text>
</comment>
<dbReference type="FunFam" id="1.20.120.1080:FF:000002">
    <property type="entry name" value="Putative ATP-dependent RNA helicase DHX36"/>
    <property type="match status" value="1"/>
</dbReference>
<dbReference type="GO" id="GO:0016787">
    <property type="term" value="F:hydrolase activity"/>
    <property type="evidence" value="ECO:0007669"/>
    <property type="project" value="UniProtKB-KW"/>
</dbReference>
<name>A0A1Y1Z0Y3_9FUNG</name>
<dbReference type="Pfam" id="PF07717">
    <property type="entry name" value="OB_NTP_bind"/>
    <property type="match status" value="1"/>
</dbReference>
<evidence type="ECO:0000256" key="5">
    <source>
        <dbReference type="ARBA" id="ARBA00022840"/>
    </source>
</evidence>
<evidence type="ECO:0000256" key="3">
    <source>
        <dbReference type="ARBA" id="ARBA00022801"/>
    </source>
</evidence>
<dbReference type="SMART" id="SM00487">
    <property type="entry name" value="DEXDc"/>
    <property type="match status" value="1"/>
</dbReference>
<dbReference type="PANTHER" id="PTHR18934">
    <property type="entry name" value="ATP-DEPENDENT RNA HELICASE"/>
    <property type="match status" value="1"/>
</dbReference>
<dbReference type="Gene3D" id="1.20.120.1080">
    <property type="match status" value="1"/>
</dbReference>
<dbReference type="GO" id="GO:0005524">
    <property type="term" value="F:ATP binding"/>
    <property type="evidence" value="ECO:0007669"/>
    <property type="project" value="UniProtKB-KW"/>
</dbReference>
<dbReference type="CDD" id="cd18791">
    <property type="entry name" value="SF2_C_RHA"/>
    <property type="match status" value="1"/>
</dbReference>
<comment type="similarity">
    <text evidence="1">Belongs to the DEAD box helicase family. DEAH subfamily.</text>
</comment>
<evidence type="ECO:0000259" key="7">
    <source>
        <dbReference type="PROSITE" id="PS51192"/>
    </source>
</evidence>
<dbReference type="Pfam" id="PF00271">
    <property type="entry name" value="Helicase_C"/>
    <property type="match status" value="1"/>
</dbReference>
<dbReference type="SUPFAM" id="SSF52540">
    <property type="entry name" value="P-loop containing nucleoside triphosphate hydrolases"/>
    <property type="match status" value="1"/>
</dbReference>
<dbReference type="PROSITE" id="PS51194">
    <property type="entry name" value="HELICASE_CTER"/>
    <property type="match status" value="1"/>
</dbReference>
<dbReference type="STRING" id="1314790.A0A1Y1Z0Y3"/>
<proteinExistence type="inferred from homology"/>
<keyword evidence="3 9" id="KW-0378">Hydrolase</keyword>
<dbReference type="EMBL" id="MCFE01000041">
    <property type="protein sequence ID" value="ORY03879.1"/>
    <property type="molecule type" value="Genomic_DNA"/>
</dbReference>
<dbReference type="OrthoDB" id="28053at2759"/>
<sequence>MTLLSSYARQNALTRIPLSGRAVFRSILKPVTNIRYNHAAVQRDPFYELLSSIPTKATTKKPAPAEFTRKAAKSKRAQSFRMERATLPKPYPQKPQQKQQLPPPPPQQQPFRHSEALKNSKYVDIFRHFEKEFQNRYGMLPQVKVRLNGNAYHGVLDPRGKRAPRKTVQGNASTMDETIFIVYNKFAKNWGLNLQKMHEELAFQKLDPLARERLLKIREFHKIRKEKGKANLDILQRFCSLYQLPVPSPTCSIVRSAVRSKAKGKARKSTGESWEGKIQVTLPPKANNGKEAILYGIGKAASKRGSMSKAVEDIAEKIYLTIPHNEQLFMSKQELSLIPVVMNLNRPKIAQLDSTIQSFKQLQPFVNKAPQPRPKLDPFSRKEFIPHPHHIHKTTVRPPPQGVIKSTHLPVYSHYTEILRAINENQVSIISGGTGTGKTTQVPQYIIADFLNKLRGSAAVPNVVVTQPRRIAAVSVAQRVAAERNETIGKNSAVGYNVRFETMPPTVPASEGRVTFCTTGVLLRRLQEDRKLEGITHILLDEVHERDMNTDFLLMVLRELLEERPDLKLVLMSATAEINLFQNYFRHYGSVGKLNLPQVIEIPGRTFPIKEHYLNDYYESLSQYNYPLMNSRETKNYISNELRGRSYDDCELPLDLVETLISHISLTKGPGAVLCFLPGWEEMSKLQRHMLERDIMKVGYRDKSKFKIICLHSSIPIAMQQEAFKKVPPGVRKIVLATNIAETSVTIDDIVYVVDTAKVKEKVFDPSRRITSLSPIFTSQANIRQRTGRAGRCQPGQYFSLITRNHKFALPRAQVPELLRSDLRSICLHIRAMGFSGPLGAILAKAPNPPRHQSIQMAIDNLKSLDALNDEQNLTPLGSVLASLPIDPGFGKMVVLGCIFKCLDPILTVAAALGSKDVFTAPPDLRDKLKRVRRKWAQGSECDALTTVNVVREWEKVRHDKHEENDFCERNYIHRIGIRTIFKTKLQLKDILQKAGFMAHTADTLDEDLLRERLVGGPAMNINSNNQGLIRALLTAGMYPNIAESMFGEKNRMKTKTDKTALMHPSSVNYLRKVDEEPENSPVEAASTADTEAAAAVLYEGQQVELKDIFSDAPLPAVNKPDVLDNETNEPVAEEEFTPSESKYFAFHERFMTETLFLRGTTKIDPLSLILFGKLDDSNTIIATDRDPDHAVNLSNSTQTTEPQEKPRLPPSTSFVIDEWIRLGVNEPEEKRVLEETRAWLDRYLSYVYSLPPRYRYQFLSSGGELAVESESKEMGNRFIHDISEILATPTV</sequence>
<dbReference type="PANTHER" id="PTHR18934:SF119">
    <property type="entry name" value="ATP-DEPENDENT RNA HELICASE A"/>
    <property type="match status" value="1"/>
</dbReference>
<feature type="region of interest" description="Disordered" evidence="6">
    <location>
        <begin position="1190"/>
        <end position="1210"/>
    </location>
</feature>
<dbReference type="Pfam" id="PF04408">
    <property type="entry name" value="WHD_HA2"/>
    <property type="match status" value="1"/>
</dbReference>
<evidence type="ECO:0000256" key="4">
    <source>
        <dbReference type="ARBA" id="ARBA00022806"/>
    </source>
</evidence>
<dbReference type="Pfam" id="PF21010">
    <property type="entry name" value="HA2_C"/>
    <property type="match status" value="1"/>
</dbReference>
<keyword evidence="10" id="KW-1185">Reference proteome</keyword>
<dbReference type="Proteomes" id="UP000193498">
    <property type="component" value="Unassembled WGS sequence"/>
</dbReference>
<dbReference type="SMART" id="SM00490">
    <property type="entry name" value="HELICc"/>
    <property type="match status" value="1"/>
</dbReference>
<dbReference type="SMART" id="SM00847">
    <property type="entry name" value="HA2"/>
    <property type="match status" value="1"/>
</dbReference>
<organism evidence="9 10">
    <name type="scientific">Basidiobolus meristosporus CBS 931.73</name>
    <dbReference type="NCBI Taxonomy" id="1314790"/>
    <lineage>
        <taxon>Eukaryota</taxon>
        <taxon>Fungi</taxon>
        <taxon>Fungi incertae sedis</taxon>
        <taxon>Zoopagomycota</taxon>
        <taxon>Entomophthoromycotina</taxon>
        <taxon>Basidiobolomycetes</taxon>
        <taxon>Basidiobolales</taxon>
        <taxon>Basidiobolaceae</taxon>
        <taxon>Basidiobolus</taxon>
    </lineage>
</organism>
<reference evidence="9 10" key="1">
    <citation type="submission" date="2016-07" db="EMBL/GenBank/DDBJ databases">
        <title>Pervasive Adenine N6-methylation of Active Genes in Fungi.</title>
        <authorList>
            <consortium name="DOE Joint Genome Institute"/>
            <person name="Mondo S.J."/>
            <person name="Dannebaum R.O."/>
            <person name="Kuo R.C."/>
            <person name="Labutti K."/>
            <person name="Haridas S."/>
            <person name="Kuo A."/>
            <person name="Salamov A."/>
            <person name="Ahrendt S.R."/>
            <person name="Lipzen A."/>
            <person name="Sullivan W."/>
            <person name="Andreopoulos W.B."/>
            <person name="Clum A."/>
            <person name="Lindquist E."/>
            <person name="Daum C."/>
            <person name="Ramamoorthy G.K."/>
            <person name="Gryganskyi A."/>
            <person name="Culley D."/>
            <person name="Magnuson J.K."/>
            <person name="James T.Y."/>
            <person name="O'Malley M.A."/>
            <person name="Stajich J.E."/>
            <person name="Spatafora J.W."/>
            <person name="Visel A."/>
            <person name="Grigoriev I.V."/>
        </authorList>
    </citation>
    <scope>NUCLEOTIDE SEQUENCE [LARGE SCALE GENOMIC DNA]</scope>
    <source>
        <strain evidence="9 10">CBS 931.73</strain>
    </source>
</reference>